<evidence type="ECO:0000256" key="4">
    <source>
        <dbReference type="PIRSR" id="PIRSR000097-1"/>
    </source>
</evidence>
<evidence type="ECO:0000256" key="2">
    <source>
        <dbReference type="ARBA" id="ARBA00022857"/>
    </source>
</evidence>
<dbReference type="InterPro" id="IPR023210">
    <property type="entry name" value="NADP_OxRdtase_dom"/>
</dbReference>
<dbReference type="PANTHER" id="PTHR43827">
    <property type="entry name" value="2,5-DIKETO-D-GLUCONIC ACID REDUCTASE"/>
    <property type="match status" value="1"/>
</dbReference>
<feature type="binding site" evidence="5">
    <location>
        <position position="106"/>
    </location>
    <ligand>
        <name>substrate</name>
    </ligand>
</feature>
<dbReference type="InterPro" id="IPR020471">
    <property type="entry name" value="AKR"/>
</dbReference>
<dbReference type="GO" id="GO:0016616">
    <property type="term" value="F:oxidoreductase activity, acting on the CH-OH group of donors, NAD or NADP as acceptor"/>
    <property type="evidence" value="ECO:0007669"/>
    <property type="project" value="UniProtKB-ARBA"/>
</dbReference>
<evidence type="ECO:0000256" key="1">
    <source>
        <dbReference type="ARBA" id="ARBA00007905"/>
    </source>
</evidence>
<dbReference type="RefSeq" id="WP_096592085.1">
    <property type="nucleotide sequence ID" value="NZ_MWRM01000001.1"/>
</dbReference>
<dbReference type="SUPFAM" id="SSF51430">
    <property type="entry name" value="NAD(P)-linked oxidoreductase"/>
    <property type="match status" value="1"/>
</dbReference>
<protein>
    <submittedName>
        <fullName evidence="8">2,5-diketo-D-gluconic acid reductase</fullName>
    </submittedName>
</protein>
<dbReference type="CDD" id="cd19132">
    <property type="entry name" value="AKR_AKR5D1_E1"/>
    <property type="match status" value="1"/>
</dbReference>
<sequence>MEQFTLKDGQFIDQIGFGTYKLNGTKGAHAMTDALNMGYRLLDTAYNYENEGAVGKAIQQSHVQRDKIWVTSKLPGRYQSESHVYETIQESLYRLGLDYLDFYLIHWPNPKQGKFVEAWKAMIAAQKSGLVRHIGVCNFLPEHIEQLEKETGVLPAINQIELHPYFNQKEMIAYHEEKGILTQAWSPLGRDNGVMDEPVLKQLSSKYDKTVAQVILRWHIQNGVMPIPKATSSKRQLENFDIFDFHITDEDLQAIDQLTRADGRRKNQDPAVYEEF</sequence>
<organism evidence="8 9">
    <name type="scientific">Staphylococcus delphini</name>
    <dbReference type="NCBI Taxonomy" id="53344"/>
    <lineage>
        <taxon>Bacteria</taxon>
        <taxon>Bacillati</taxon>
        <taxon>Bacillota</taxon>
        <taxon>Bacilli</taxon>
        <taxon>Bacillales</taxon>
        <taxon>Staphylococcaceae</taxon>
        <taxon>Staphylococcus</taxon>
        <taxon>Staphylococcus intermedius group</taxon>
    </lineage>
</organism>
<evidence type="ECO:0000313" key="8">
    <source>
        <dbReference type="EMBL" id="PCF57414.1"/>
    </source>
</evidence>
<dbReference type="InterPro" id="IPR036812">
    <property type="entry name" value="NAD(P)_OxRdtase_dom_sf"/>
</dbReference>
<evidence type="ECO:0000256" key="5">
    <source>
        <dbReference type="PIRSR" id="PIRSR000097-2"/>
    </source>
</evidence>
<feature type="active site" description="Proton donor" evidence="4">
    <location>
        <position position="48"/>
    </location>
</feature>
<feature type="domain" description="NADP-dependent oxidoreductase" evidence="7">
    <location>
        <begin position="15"/>
        <end position="258"/>
    </location>
</feature>
<dbReference type="FunFam" id="3.20.20.100:FF:000015">
    <property type="entry name" value="Oxidoreductase, aldo/keto reductase family"/>
    <property type="match status" value="1"/>
</dbReference>
<dbReference type="PRINTS" id="PR00069">
    <property type="entry name" value="ALDKETRDTASE"/>
</dbReference>
<reference evidence="8 9" key="1">
    <citation type="journal article" date="2017" name="PLoS ONE">
        <title>Development of a real-time PCR for detection of Staphylococcus pseudintermedius using a novel automated comparison of whole-genome sequences.</title>
        <authorList>
            <person name="Verstappen K.M."/>
            <person name="Huijbregts L."/>
            <person name="Spaninks M."/>
            <person name="Wagenaar J.A."/>
            <person name="Fluit A.C."/>
            <person name="Duim B."/>
        </authorList>
    </citation>
    <scope>NUCLEOTIDE SEQUENCE [LARGE SCALE GENOMIC DNA]</scope>
    <source>
        <strain evidence="8 9">215070706401-1</strain>
    </source>
</reference>
<keyword evidence="2" id="KW-0521">NADP</keyword>
<proteinExistence type="inferred from homology"/>
<dbReference type="PROSITE" id="PS00062">
    <property type="entry name" value="ALDOKETO_REDUCTASE_2"/>
    <property type="match status" value="1"/>
</dbReference>
<dbReference type="AlphaFoldDB" id="A0A2A4H0R2"/>
<evidence type="ECO:0000259" key="7">
    <source>
        <dbReference type="Pfam" id="PF00248"/>
    </source>
</evidence>
<comment type="caution">
    <text evidence="8">The sequence shown here is derived from an EMBL/GenBank/DDBJ whole genome shotgun (WGS) entry which is preliminary data.</text>
</comment>
<dbReference type="EMBL" id="MWUU01000001">
    <property type="protein sequence ID" value="PCF57414.1"/>
    <property type="molecule type" value="Genomic_DNA"/>
</dbReference>
<dbReference type="Pfam" id="PF00248">
    <property type="entry name" value="Aldo_ket_red"/>
    <property type="match status" value="1"/>
</dbReference>
<keyword evidence="3" id="KW-0560">Oxidoreductase</keyword>
<dbReference type="Proteomes" id="UP000218335">
    <property type="component" value="Unassembled WGS sequence"/>
</dbReference>
<dbReference type="PIRSF" id="PIRSF000097">
    <property type="entry name" value="AKR"/>
    <property type="match status" value="1"/>
</dbReference>
<comment type="similarity">
    <text evidence="1">Belongs to the aldo/keto reductase family.</text>
</comment>
<dbReference type="InterPro" id="IPR018170">
    <property type="entry name" value="Aldo/ket_reductase_CS"/>
</dbReference>
<feature type="site" description="Lowers pKa of active site Tyr" evidence="6">
    <location>
        <position position="73"/>
    </location>
</feature>
<evidence type="ECO:0000256" key="3">
    <source>
        <dbReference type="ARBA" id="ARBA00023002"/>
    </source>
</evidence>
<evidence type="ECO:0000256" key="6">
    <source>
        <dbReference type="PIRSR" id="PIRSR000097-3"/>
    </source>
</evidence>
<accession>A0A2A4H0R2</accession>
<dbReference type="Gene3D" id="3.20.20.100">
    <property type="entry name" value="NADP-dependent oxidoreductase domain"/>
    <property type="match status" value="1"/>
</dbReference>
<gene>
    <name evidence="8" type="ORF">B5C08_01380</name>
</gene>
<evidence type="ECO:0000313" key="9">
    <source>
        <dbReference type="Proteomes" id="UP000218335"/>
    </source>
</evidence>
<dbReference type="PROSITE" id="PS00798">
    <property type="entry name" value="ALDOKETO_REDUCTASE_1"/>
    <property type="match status" value="1"/>
</dbReference>
<name>A0A2A4H0R2_9STAP</name>
<dbReference type="PANTHER" id="PTHR43827:SF3">
    <property type="entry name" value="NADP-DEPENDENT OXIDOREDUCTASE DOMAIN-CONTAINING PROTEIN"/>
    <property type="match status" value="1"/>
</dbReference>